<evidence type="ECO:0000313" key="1">
    <source>
        <dbReference type="EMBL" id="PYE03123.1"/>
    </source>
</evidence>
<comment type="caution">
    <text evidence="1">The sequence shown here is derived from an EMBL/GenBank/DDBJ whole genome shotgun (WGS) entry which is preliminary data.</text>
</comment>
<protein>
    <submittedName>
        <fullName evidence="1">Uncharacterized protein</fullName>
    </submittedName>
</protein>
<evidence type="ECO:0000313" key="2">
    <source>
        <dbReference type="Proteomes" id="UP000247807"/>
    </source>
</evidence>
<name>A0A318RHK3_PROMR</name>
<dbReference type="OrthoDB" id="482635at2"/>
<proteinExistence type="predicted"/>
<dbReference type="AlphaFoldDB" id="A0A318RHK3"/>
<dbReference type="RefSeq" id="WP_158466617.1">
    <property type="nucleotide sequence ID" value="NZ_QJUE01000002.1"/>
</dbReference>
<dbReference type="Proteomes" id="UP000247807">
    <property type="component" value="Unassembled WGS sequence"/>
</dbReference>
<gene>
    <name evidence="1" type="ORF">DNJ73_05130</name>
</gene>
<dbReference type="EMBL" id="QJUE01000002">
    <property type="protein sequence ID" value="PYE03123.1"/>
    <property type="molecule type" value="Genomic_DNA"/>
</dbReference>
<organism evidence="1 2">
    <name type="scientific">Prochlorococcus marinus XMU1408</name>
    <dbReference type="NCBI Taxonomy" id="2213228"/>
    <lineage>
        <taxon>Bacteria</taxon>
        <taxon>Bacillati</taxon>
        <taxon>Cyanobacteriota</taxon>
        <taxon>Cyanophyceae</taxon>
        <taxon>Synechococcales</taxon>
        <taxon>Prochlorococcaceae</taxon>
        <taxon>Prochlorococcus</taxon>
    </lineage>
</organism>
<sequence>MRIESELCHLSEDKAIVKVSGWENEKNIGSALGEGSTVELAEDKAISRLKDRVSLSTKNKDITNINKSKDRNISNTNNSELSNNQITINQNQNQEPKDWSTDLAAIDQEIKRLRWSREDEIKYLQNELGYNNRNKITKYDELQNYLSKLKIIKNNNSSTSKIISSDNLIDESEIILKQLSWDHKKGREFLQREFNVSTRKELNEQQLISFVSKLKSIKNKLI</sequence>
<accession>A0A318RHK3</accession>
<reference evidence="1 2" key="1">
    <citation type="journal article" date="2018" name="Appl. Environ. Microbiol.">
        <title>Genome rearrangement shapes Prochlorococcus ecological adaptation.</title>
        <authorList>
            <person name="Yan W."/>
            <person name="Wei S."/>
            <person name="Wang Q."/>
            <person name="Xiao X."/>
            <person name="Zeng Q."/>
            <person name="Jiao N."/>
            <person name="Zhang R."/>
        </authorList>
    </citation>
    <scope>NUCLEOTIDE SEQUENCE [LARGE SCALE GENOMIC DNA]</scope>
    <source>
        <strain evidence="1 2">XMU1408</strain>
    </source>
</reference>